<dbReference type="AlphaFoldDB" id="A0A0A5HZK0"/>
<dbReference type="SUPFAM" id="SSF51735">
    <property type="entry name" value="NAD(P)-binding Rossmann-fold domains"/>
    <property type="match status" value="1"/>
</dbReference>
<dbReference type="GO" id="GO:0005737">
    <property type="term" value="C:cytoplasm"/>
    <property type="evidence" value="ECO:0007669"/>
    <property type="project" value="TreeGrafter"/>
</dbReference>
<name>A0A0A5HZK0_PHOS4</name>
<dbReference type="PANTHER" id="PTHR13812">
    <property type="entry name" value="KETIMINE REDUCTASE MU-CRYSTALLIN"/>
    <property type="match status" value="1"/>
</dbReference>
<dbReference type="NCBIfam" id="NF004793">
    <property type="entry name" value="PRK06141.1"/>
    <property type="match status" value="1"/>
</dbReference>
<organism evidence="2 3">
    <name type="scientific">Photobacterium sp. (strain ATCC 43367)</name>
    <dbReference type="NCBI Taxonomy" id="379097"/>
    <lineage>
        <taxon>Bacteria</taxon>
        <taxon>Pseudomonadati</taxon>
        <taxon>Pseudomonadota</taxon>
        <taxon>Gammaproteobacteria</taxon>
        <taxon>Vibrionales</taxon>
        <taxon>Vibrionaceae</taxon>
        <taxon>Vibrio</taxon>
        <taxon>Vibrio oreintalis group</taxon>
    </lineage>
</organism>
<sequence length="325" mass="35389">MLNLDAEQIVQSLSMQGLIESMRQTYQHHATIPQRRVMPLKEGEYDAFALLPAWNDSLITVKAFTYFPSNCLQGRDSLASKILAFDRSHGEPLALLDGKVLTYWRTAAASALAADYLARKDAETLLICGTGNLAPYMAWAYAAIRPIKKVLVWGRDSQKAQAAVDKILSGSEYQSLAESSRYHVEAVSGVDEHLVEIDAITCVTGAAQPLFDGTKVLPGTHIDLIGNHDKDKRECDSASIQRSSVFVDSRVNVLAEAGELLIPIANGEFAEEAINAELTDLCAGKHIGRADDSEITLYKSVGSALADLAAVRFILDQQDTQSFMG</sequence>
<evidence type="ECO:0000313" key="2">
    <source>
        <dbReference type="EMBL" id="KGY09740.1"/>
    </source>
</evidence>
<dbReference type="InterPro" id="IPR003462">
    <property type="entry name" value="ODC_Mu_crystall"/>
</dbReference>
<dbReference type="InterPro" id="IPR036291">
    <property type="entry name" value="NAD(P)-bd_dom_sf"/>
</dbReference>
<dbReference type="OrthoDB" id="9809203at2"/>
<evidence type="ECO:0000313" key="3">
    <source>
        <dbReference type="Proteomes" id="UP000030451"/>
    </source>
</evidence>
<proteinExistence type="inferred from homology"/>
<dbReference type="GO" id="GO:0019752">
    <property type="term" value="P:carboxylic acid metabolic process"/>
    <property type="evidence" value="ECO:0007669"/>
    <property type="project" value="UniProtKB-ARBA"/>
</dbReference>
<comment type="caution">
    <text evidence="2">The sequence shown here is derived from an EMBL/GenBank/DDBJ whole genome shotgun (WGS) entry which is preliminary data.</text>
</comment>
<dbReference type="GO" id="GO:0016491">
    <property type="term" value="F:oxidoreductase activity"/>
    <property type="evidence" value="ECO:0007669"/>
    <property type="project" value="UniProtKB-ARBA"/>
</dbReference>
<dbReference type="Gene3D" id="3.30.1780.10">
    <property type="entry name" value="ornithine cyclodeaminase, domain 1"/>
    <property type="match status" value="1"/>
</dbReference>
<dbReference type="STRING" id="379097.SE23_00405"/>
<accession>A0A0A5HZK0</accession>
<protein>
    <submittedName>
        <fullName evidence="2">Ornithine cyclodeaminase</fullName>
    </submittedName>
</protein>
<dbReference type="RefSeq" id="WP_038187534.1">
    <property type="nucleotide sequence ID" value="NZ_JRWP01000004.1"/>
</dbReference>
<dbReference type="EMBL" id="JRWP01000004">
    <property type="protein sequence ID" value="KGY09740.1"/>
    <property type="molecule type" value="Genomic_DNA"/>
</dbReference>
<dbReference type="Gene3D" id="3.40.50.720">
    <property type="entry name" value="NAD(P)-binding Rossmann-like Domain"/>
    <property type="match status" value="1"/>
</dbReference>
<dbReference type="PIRSF" id="PIRSF001439">
    <property type="entry name" value="CryM"/>
    <property type="match status" value="1"/>
</dbReference>
<gene>
    <name evidence="2" type="ORF">NM06_02160</name>
</gene>
<dbReference type="InterPro" id="IPR023401">
    <property type="entry name" value="ODC_N"/>
</dbReference>
<reference evidence="2 3" key="1">
    <citation type="submission" date="2014-10" db="EMBL/GenBank/DDBJ databases">
        <title>Genome sequencing of Vibrio sinaloensis T08.</title>
        <authorList>
            <person name="Chan K.-G."/>
            <person name="Mohamad N.I."/>
        </authorList>
    </citation>
    <scope>NUCLEOTIDE SEQUENCE [LARGE SCALE GENOMIC DNA]</scope>
    <source>
        <strain evidence="2 3">T08</strain>
    </source>
</reference>
<dbReference type="Proteomes" id="UP000030451">
    <property type="component" value="Unassembled WGS sequence"/>
</dbReference>
<dbReference type="PANTHER" id="PTHR13812:SF19">
    <property type="entry name" value="KETIMINE REDUCTASE MU-CRYSTALLIN"/>
    <property type="match status" value="1"/>
</dbReference>
<dbReference type="FunFam" id="3.40.50.720:FF:000311">
    <property type="entry name" value="Ornithine cyclodeaminase"/>
    <property type="match status" value="1"/>
</dbReference>
<comment type="similarity">
    <text evidence="1">Belongs to the ornithine cyclodeaminase/mu-crystallin family.</text>
</comment>
<evidence type="ECO:0000256" key="1">
    <source>
        <dbReference type="ARBA" id="ARBA00008903"/>
    </source>
</evidence>
<dbReference type="Pfam" id="PF02423">
    <property type="entry name" value="OCD_Mu_crystall"/>
    <property type="match status" value="1"/>
</dbReference>